<organism evidence="2 3">
    <name type="scientific">Mycena rosella</name>
    <name type="common">Pink bonnet</name>
    <name type="synonym">Agaricus rosellus</name>
    <dbReference type="NCBI Taxonomy" id="1033263"/>
    <lineage>
        <taxon>Eukaryota</taxon>
        <taxon>Fungi</taxon>
        <taxon>Dikarya</taxon>
        <taxon>Basidiomycota</taxon>
        <taxon>Agaricomycotina</taxon>
        <taxon>Agaricomycetes</taxon>
        <taxon>Agaricomycetidae</taxon>
        <taxon>Agaricales</taxon>
        <taxon>Marasmiineae</taxon>
        <taxon>Mycenaceae</taxon>
        <taxon>Mycena</taxon>
    </lineage>
</organism>
<feature type="region of interest" description="Disordered" evidence="1">
    <location>
        <begin position="1"/>
        <end position="68"/>
    </location>
</feature>
<proteinExistence type="predicted"/>
<dbReference type="Proteomes" id="UP001221757">
    <property type="component" value="Unassembled WGS sequence"/>
</dbReference>
<evidence type="ECO:0000313" key="2">
    <source>
        <dbReference type="EMBL" id="KAJ7702291.1"/>
    </source>
</evidence>
<name>A0AAD7GR91_MYCRO</name>
<feature type="compositionally biased region" description="Low complexity" evidence="1">
    <location>
        <begin position="8"/>
        <end position="19"/>
    </location>
</feature>
<keyword evidence="3" id="KW-1185">Reference proteome</keyword>
<evidence type="ECO:0000313" key="3">
    <source>
        <dbReference type="Proteomes" id="UP001221757"/>
    </source>
</evidence>
<sequence length="723" mass="81151">MKRGFLNKPPKSSASQPPATQNDASTKPAHESQPPDSEPEEDTEPEVKEGNELAFDAHRPPQWMLDKHLKNDKGDTRFIFREWPRDPDGKDALQMEQGKMAPNGIIYWGATLYDFYYFRPMPSCKAYIMTSTGSRLATTMRKLGELDAAAPEIEWADMEEAPRQLVLPIEISRDIQPMERIAGGSIWSLAMDGAGCQSLRGTEDARATEVPLQDSNPDAHCDIASITSENYPGPWPTVPFSCVKPPLPKLETLIPYTLLPKKLIVHDPWDLLSMPDELKEDADTDWTKRPDITRTYELEPLTEAGLRKSEHQHEVFRSHIDDSALIMPSSQPEVDPDFRDATEVQCPPWLRIKIPPYPHKTATPAAHLYISPASKAGVGNHSAVYHAEWELPRSLLVPDVFCQQCVAQEIAEMQASGELDQIIAEVTAKERPGHITQKIEIIPELVLDLSERSRRPGWKDENVKSDIRIVQPGTIERTRTYDGPFVNIQTKVQWQTPGRGKNCAHIRPGSASDDRECTRPPTATVRVCAKLSIQNDRHLECEAKVYQAFPAHFSEHWSGYNLVRPSRAPVPVGAVVPQYYGYYVPAASERGNGAGYLSPIMLLENCGTPLDAQALSADEKTECWSLLYRMHHGDWIHESVAARNIVMQDGPLTAPQGWMRGWPGDRNPISFRVIDFGRSRYCGPAGEEGSKDVYGELRAEGNVGERIRYERNAVDRLLEQGYN</sequence>
<comment type="caution">
    <text evidence="2">The sequence shown here is derived from an EMBL/GenBank/DDBJ whole genome shotgun (WGS) entry which is preliminary data.</text>
</comment>
<evidence type="ECO:0000256" key="1">
    <source>
        <dbReference type="SAM" id="MobiDB-lite"/>
    </source>
</evidence>
<dbReference type="EMBL" id="JARKIE010000015">
    <property type="protein sequence ID" value="KAJ7702291.1"/>
    <property type="molecule type" value="Genomic_DNA"/>
</dbReference>
<evidence type="ECO:0008006" key="4">
    <source>
        <dbReference type="Google" id="ProtNLM"/>
    </source>
</evidence>
<reference evidence="2" key="1">
    <citation type="submission" date="2023-03" db="EMBL/GenBank/DDBJ databases">
        <title>Massive genome expansion in bonnet fungi (Mycena s.s.) driven by repeated elements and novel gene families across ecological guilds.</title>
        <authorList>
            <consortium name="Lawrence Berkeley National Laboratory"/>
            <person name="Harder C.B."/>
            <person name="Miyauchi S."/>
            <person name="Viragh M."/>
            <person name="Kuo A."/>
            <person name="Thoen E."/>
            <person name="Andreopoulos B."/>
            <person name="Lu D."/>
            <person name="Skrede I."/>
            <person name="Drula E."/>
            <person name="Henrissat B."/>
            <person name="Morin E."/>
            <person name="Kohler A."/>
            <person name="Barry K."/>
            <person name="LaButti K."/>
            <person name="Morin E."/>
            <person name="Salamov A."/>
            <person name="Lipzen A."/>
            <person name="Mereny Z."/>
            <person name="Hegedus B."/>
            <person name="Baldrian P."/>
            <person name="Stursova M."/>
            <person name="Weitz H."/>
            <person name="Taylor A."/>
            <person name="Grigoriev I.V."/>
            <person name="Nagy L.G."/>
            <person name="Martin F."/>
            <person name="Kauserud H."/>
        </authorList>
    </citation>
    <scope>NUCLEOTIDE SEQUENCE</scope>
    <source>
        <strain evidence="2">CBHHK067</strain>
    </source>
</reference>
<dbReference type="AlphaFoldDB" id="A0AAD7GR91"/>
<accession>A0AAD7GR91</accession>
<feature type="compositionally biased region" description="Basic and acidic residues" evidence="1">
    <location>
        <begin position="45"/>
        <end position="68"/>
    </location>
</feature>
<gene>
    <name evidence="2" type="ORF">B0H17DRAFT_1127853</name>
</gene>
<protein>
    <recommendedName>
        <fullName evidence="4">Protein kinase domain-containing protein</fullName>
    </recommendedName>
</protein>